<evidence type="ECO:0000256" key="1">
    <source>
        <dbReference type="ARBA" id="ARBA00012513"/>
    </source>
</evidence>
<evidence type="ECO:0000256" key="2">
    <source>
        <dbReference type="ARBA" id="ARBA00022527"/>
    </source>
</evidence>
<dbReference type="GO" id="GO:0005524">
    <property type="term" value="F:ATP binding"/>
    <property type="evidence" value="ECO:0007669"/>
    <property type="project" value="UniProtKB-KW"/>
</dbReference>
<dbReference type="PROSITE" id="PS00108">
    <property type="entry name" value="PROTEIN_KINASE_ST"/>
    <property type="match status" value="1"/>
</dbReference>
<gene>
    <name evidence="10" type="ORF">EZS28_042446</name>
</gene>
<dbReference type="AlphaFoldDB" id="A0A5J4TUS4"/>
<feature type="non-terminal residue" evidence="10">
    <location>
        <position position="270"/>
    </location>
</feature>
<evidence type="ECO:0000259" key="9">
    <source>
        <dbReference type="PROSITE" id="PS50011"/>
    </source>
</evidence>
<dbReference type="PIRSF" id="PIRSF000654">
    <property type="entry name" value="Integrin-linked_kinase"/>
    <property type="match status" value="1"/>
</dbReference>
<evidence type="ECO:0000256" key="7">
    <source>
        <dbReference type="ARBA" id="ARBA00047899"/>
    </source>
</evidence>
<dbReference type="EMBL" id="SNRW01024752">
    <property type="protein sequence ID" value="KAA6362027.1"/>
    <property type="molecule type" value="Genomic_DNA"/>
</dbReference>
<comment type="caution">
    <text evidence="10">The sequence shown here is derived from an EMBL/GenBank/DDBJ whole genome shotgun (WGS) entry which is preliminary data.</text>
</comment>
<keyword evidence="6" id="KW-0067">ATP-binding</keyword>
<keyword evidence="2 10" id="KW-0723">Serine/threonine-protein kinase</keyword>
<accession>A0A5J4TUS4</accession>
<dbReference type="InterPro" id="IPR008271">
    <property type="entry name" value="Ser/Thr_kinase_AS"/>
</dbReference>
<dbReference type="SMART" id="SM00220">
    <property type="entry name" value="S_TKc"/>
    <property type="match status" value="1"/>
</dbReference>
<evidence type="ECO:0000256" key="4">
    <source>
        <dbReference type="ARBA" id="ARBA00022741"/>
    </source>
</evidence>
<sequence>MSVGLGRLFQVNDFNYRFNPCIKYITLGGIGTGKQCAWKRITIANSQDRRMVLSEVEMLSRVRGDFLVSFVGSFEDKLDFYILMEYCDKGDLRKYLNDIIENNQIISEDIIWDLICQMVEALHSLHFMDIIHRDLKPENIFLTGPFYLKLGDFGLARIAESTQQYYTRVGGTTIYFSPELIEDEEEDSDSSSDDNSDKIHKQPKKIVVQTKESDIFALGEICYELIALKHPFANKNGKITNKRIRKCNPKCLPNHISEQLKEVVMMMLNK</sequence>
<keyword evidence="3" id="KW-0808">Transferase</keyword>
<evidence type="ECO:0000256" key="3">
    <source>
        <dbReference type="ARBA" id="ARBA00022679"/>
    </source>
</evidence>
<evidence type="ECO:0000256" key="6">
    <source>
        <dbReference type="ARBA" id="ARBA00022840"/>
    </source>
</evidence>
<evidence type="ECO:0000313" key="11">
    <source>
        <dbReference type="Proteomes" id="UP000324800"/>
    </source>
</evidence>
<comment type="catalytic activity">
    <reaction evidence="8">
        <text>L-seryl-[protein] + ATP = O-phospho-L-seryl-[protein] + ADP + H(+)</text>
        <dbReference type="Rhea" id="RHEA:17989"/>
        <dbReference type="Rhea" id="RHEA-COMP:9863"/>
        <dbReference type="Rhea" id="RHEA-COMP:11604"/>
        <dbReference type="ChEBI" id="CHEBI:15378"/>
        <dbReference type="ChEBI" id="CHEBI:29999"/>
        <dbReference type="ChEBI" id="CHEBI:30616"/>
        <dbReference type="ChEBI" id="CHEBI:83421"/>
        <dbReference type="ChEBI" id="CHEBI:456216"/>
        <dbReference type="EC" id="2.7.11.1"/>
    </reaction>
</comment>
<evidence type="ECO:0000256" key="8">
    <source>
        <dbReference type="ARBA" id="ARBA00048679"/>
    </source>
</evidence>
<organism evidence="10 11">
    <name type="scientific">Streblomastix strix</name>
    <dbReference type="NCBI Taxonomy" id="222440"/>
    <lineage>
        <taxon>Eukaryota</taxon>
        <taxon>Metamonada</taxon>
        <taxon>Preaxostyla</taxon>
        <taxon>Oxymonadida</taxon>
        <taxon>Streblomastigidae</taxon>
        <taxon>Streblomastix</taxon>
    </lineage>
</organism>
<keyword evidence="5 10" id="KW-0418">Kinase</keyword>
<dbReference type="SUPFAM" id="SSF56112">
    <property type="entry name" value="Protein kinase-like (PK-like)"/>
    <property type="match status" value="1"/>
</dbReference>
<dbReference type="InterPro" id="IPR000719">
    <property type="entry name" value="Prot_kinase_dom"/>
</dbReference>
<keyword evidence="4" id="KW-0547">Nucleotide-binding</keyword>
<evidence type="ECO:0000256" key="5">
    <source>
        <dbReference type="ARBA" id="ARBA00022777"/>
    </source>
</evidence>
<dbReference type="PANTHER" id="PTHR44899">
    <property type="entry name" value="CAMK FAMILY PROTEIN KINASE"/>
    <property type="match status" value="1"/>
</dbReference>
<reference evidence="10 11" key="1">
    <citation type="submission" date="2019-03" db="EMBL/GenBank/DDBJ databases">
        <title>Single cell metagenomics reveals metabolic interactions within the superorganism composed of flagellate Streblomastix strix and complex community of Bacteroidetes bacteria on its surface.</title>
        <authorList>
            <person name="Treitli S.C."/>
            <person name="Kolisko M."/>
            <person name="Husnik F."/>
            <person name="Keeling P."/>
            <person name="Hampl V."/>
        </authorList>
    </citation>
    <scope>NUCLEOTIDE SEQUENCE [LARGE SCALE GENOMIC DNA]</scope>
    <source>
        <strain evidence="10">ST1C</strain>
    </source>
</reference>
<dbReference type="GO" id="GO:0004674">
    <property type="term" value="F:protein serine/threonine kinase activity"/>
    <property type="evidence" value="ECO:0007669"/>
    <property type="project" value="UniProtKB-KW"/>
</dbReference>
<dbReference type="Proteomes" id="UP000324800">
    <property type="component" value="Unassembled WGS sequence"/>
</dbReference>
<dbReference type="OrthoDB" id="5986190at2759"/>
<dbReference type="PROSITE" id="PS50011">
    <property type="entry name" value="PROTEIN_KINASE_DOM"/>
    <property type="match status" value="1"/>
</dbReference>
<dbReference type="EC" id="2.7.11.1" evidence="1"/>
<protein>
    <recommendedName>
        <fullName evidence="1">non-specific serine/threonine protein kinase</fullName>
        <ecNumber evidence="1">2.7.11.1</ecNumber>
    </recommendedName>
</protein>
<feature type="domain" description="Protein kinase" evidence="9">
    <location>
        <begin position="1"/>
        <end position="270"/>
    </location>
</feature>
<evidence type="ECO:0000313" key="10">
    <source>
        <dbReference type="EMBL" id="KAA6362027.1"/>
    </source>
</evidence>
<dbReference type="InterPro" id="IPR011009">
    <property type="entry name" value="Kinase-like_dom_sf"/>
</dbReference>
<dbReference type="InterPro" id="IPR051131">
    <property type="entry name" value="NEK_Ser/Thr_kinase_NIMA"/>
</dbReference>
<comment type="catalytic activity">
    <reaction evidence="7">
        <text>L-threonyl-[protein] + ATP = O-phospho-L-threonyl-[protein] + ADP + H(+)</text>
        <dbReference type="Rhea" id="RHEA:46608"/>
        <dbReference type="Rhea" id="RHEA-COMP:11060"/>
        <dbReference type="Rhea" id="RHEA-COMP:11605"/>
        <dbReference type="ChEBI" id="CHEBI:15378"/>
        <dbReference type="ChEBI" id="CHEBI:30013"/>
        <dbReference type="ChEBI" id="CHEBI:30616"/>
        <dbReference type="ChEBI" id="CHEBI:61977"/>
        <dbReference type="ChEBI" id="CHEBI:456216"/>
        <dbReference type="EC" id="2.7.11.1"/>
    </reaction>
</comment>
<dbReference type="PANTHER" id="PTHR44899:SF10">
    <property type="entry name" value="NIMA-RELATED KINASE 2"/>
    <property type="match status" value="1"/>
</dbReference>
<dbReference type="Pfam" id="PF00069">
    <property type="entry name" value="Pkinase"/>
    <property type="match status" value="1"/>
</dbReference>
<name>A0A5J4TUS4_9EUKA</name>
<proteinExistence type="predicted"/>
<dbReference type="Gene3D" id="1.10.510.10">
    <property type="entry name" value="Transferase(Phosphotransferase) domain 1"/>
    <property type="match status" value="1"/>
</dbReference>